<dbReference type="InterPro" id="IPR032675">
    <property type="entry name" value="LRR_dom_sf"/>
</dbReference>
<keyword evidence="4" id="KW-0539">Nucleus</keyword>
<evidence type="ECO:0000256" key="4">
    <source>
        <dbReference type="RuleBase" id="RU369103"/>
    </source>
</evidence>
<dbReference type="InterPro" id="IPR025875">
    <property type="entry name" value="Leu-rich_rpt_4"/>
</dbReference>
<evidence type="ECO:0000256" key="5">
    <source>
        <dbReference type="SAM" id="MobiDB-lite"/>
    </source>
</evidence>
<dbReference type="Ensembl" id="ENSTRUT00000080894.1">
    <property type="protein sequence ID" value="ENSTRUP00000072275.1"/>
    <property type="gene ID" value="ENSTRUG00000010757.3"/>
</dbReference>
<reference evidence="6" key="2">
    <citation type="submission" date="2025-08" db="UniProtKB">
        <authorList>
            <consortium name="Ensembl"/>
        </authorList>
    </citation>
    <scope>IDENTIFICATION</scope>
</reference>
<protein>
    <recommendedName>
        <fullName evidence="4">Acidic leucine-rich nuclear phosphoprotein 32 family member</fullName>
    </recommendedName>
</protein>
<dbReference type="AlphaFoldDB" id="A0A674NEZ1"/>
<organism evidence="6 7">
    <name type="scientific">Takifugu rubripes</name>
    <name type="common">Japanese pufferfish</name>
    <name type="synonym">Fugu rubripes</name>
    <dbReference type="NCBI Taxonomy" id="31033"/>
    <lineage>
        <taxon>Eukaryota</taxon>
        <taxon>Metazoa</taxon>
        <taxon>Chordata</taxon>
        <taxon>Craniata</taxon>
        <taxon>Vertebrata</taxon>
        <taxon>Euteleostomi</taxon>
        <taxon>Actinopterygii</taxon>
        <taxon>Neopterygii</taxon>
        <taxon>Teleostei</taxon>
        <taxon>Neoteleostei</taxon>
        <taxon>Acanthomorphata</taxon>
        <taxon>Eupercaria</taxon>
        <taxon>Tetraodontiformes</taxon>
        <taxon>Tetradontoidea</taxon>
        <taxon>Tetraodontidae</taxon>
        <taxon>Takifugu</taxon>
    </lineage>
</organism>
<evidence type="ECO:0000256" key="2">
    <source>
        <dbReference type="ARBA" id="ARBA00022737"/>
    </source>
</evidence>
<comment type="similarity">
    <text evidence="3 4">Belongs to the ANP32 family.</text>
</comment>
<dbReference type="Proteomes" id="UP000005226">
    <property type="component" value="Chromosome 17"/>
</dbReference>
<keyword evidence="1 4" id="KW-0433">Leucine-rich repeat</keyword>
<evidence type="ECO:0000313" key="6">
    <source>
        <dbReference type="Ensembl" id="ENSTRUP00000072275.1"/>
    </source>
</evidence>
<keyword evidence="7" id="KW-1185">Reference proteome</keyword>
<dbReference type="GeneTree" id="ENSGT00950000182907"/>
<reference evidence="6 7" key="1">
    <citation type="journal article" date="2011" name="Genome Biol. Evol.">
        <title>Integration of the genetic map and genome assembly of fugu facilitates insights into distinct features of genome evolution in teleosts and mammals.</title>
        <authorList>
            <person name="Kai W."/>
            <person name="Kikuchi K."/>
            <person name="Tohari S."/>
            <person name="Chew A.K."/>
            <person name="Tay A."/>
            <person name="Fujiwara A."/>
            <person name="Hosoya S."/>
            <person name="Suetake H."/>
            <person name="Naruse K."/>
            <person name="Brenner S."/>
            <person name="Suzuki Y."/>
            <person name="Venkatesh B."/>
        </authorList>
    </citation>
    <scope>NUCLEOTIDE SEQUENCE [LARGE SCALE GENOMIC DNA]</scope>
</reference>
<dbReference type="PRINTS" id="PR00019">
    <property type="entry name" value="LEURICHRPT"/>
</dbReference>
<comment type="subcellular location">
    <subcellularLocation>
        <location evidence="4">Nucleus</location>
    </subcellularLocation>
</comment>
<dbReference type="GO" id="GO:0042981">
    <property type="term" value="P:regulation of apoptotic process"/>
    <property type="evidence" value="ECO:0007669"/>
    <property type="project" value="TreeGrafter"/>
</dbReference>
<dbReference type="PANTHER" id="PTHR11375">
    <property type="entry name" value="ACIDIC LEUCINE-RICH NUCLEAR PHOSPHOPROTEIN 32"/>
    <property type="match status" value="1"/>
</dbReference>
<dbReference type="Gene3D" id="3.80.10.10">
    <property type="entry name" value="Ribonuclease Inhibitor"/>
    <property type="match status" value="1"/>
</dbReference>
<evidence type="ECO:0000256" key="1">
    <source>
        <dbReference type="ARBA" id="ARBA00022614"/>
    </source>
</evidence>
<evidence type="ECO:0000313" key="7">
    <source>
        <dbReference type="Proteomes" id="UP000005226"/>
    </source>
</evidence>
<keyword evidence="2" id="KW-0677">Repeat</keyword>
<dbReference type="InterPro" id="IPR045081">
    <property type="entry name" value="AN32"/>
</dbReference>
<dbReference type="Pfam" id="PF12799">
    <property type="entry name" value="LRR_4"/>
    <property type="match status" value="1"/>
</dbReference>
<accession>A0A674NEZ1</accession>
<evidence type="ECO:0000256" key="3">
    <source>
        <dbReference type="ARBA" id="ARBA00025777"/>
    </source>
</evidence>
<feature type="compositionally biased region" description="Basic residues" evidence="5">
    <location>
        <begin position="142"/>
        <end position="151"/>
    </location>
</feature>
<dbReference type="InterPro" id="IPR001611">
    <property type="entry name" value="Leu-rich_rpt"/>
</dbReference>
<comment type="function">
    <text evidence="4">Multifunctional protein that is involved in the regulation of many processes.</text>
</comment>
<sequence>MEMKRRIHLELRNRTPSDVRELVLDNCRSTEGKIQGLTEEFVNLEFLSLINVGLVSVANLPKLAKLKKLELSDNRISSGLDVLAEKLPNLRHLNLSGNKLKDMSTLEPLVCTQSNWCVEPLCSPPRPPRSRRRQGREEKAGPRGRRRRGRR</sequence>
<dbReference type="PANTHER" id="PTHR11375:SF2">
    <property type="entry name" value="ACIDIC LEUCINE-RICH NUCLEAR PHOSPHOPROTEIN 32 FAMILY MEMBER B"/>
    <property type="match status" value="1"/>
</dbReference>
<dbReference type="SUPFAM" id="SSF52058">
    <property type="entry name" value="L domain-like"/>
    <property type="match status" value="1"/>
</dbReference>
<reference evidence="6" key="3">
    <citation type="submission" date="2025-09" db="UniProtKB">
        <authorList>
            <consortium name="Ensembl"/>
        </authorList>
    </citation>
    <scope>IDENTIFICATION</scope>
</reference>
<feature type="region of interest" description="Disordered" evidence="5">
    <location>
        <begin position="122"/>
        <end position="151"/>
    </location>
</feature>
<name>A0A674NEZ1_TAKRU</name>
<dbReference type="GO" id="GO:0005634">
    <property type="term" value="C:nucleus"/>
    <property type="evidence" value="ECO:0007669"/>
    <property type="project" value="UniProtKB-SubCell"/>
</dbReference>
<dbReference type="PROSITE" id="PS51450">
    <property type="entry name" value="LRR"/>
    <property type="match status" value="2"/>
</dbReference>
<proteinExistence type="inferred from homology"/>
<gene>
    <name evidence="6" type="primary">anp32b</name>
</gene>
<dbReference type="GO" id="GO:0042393">
    <property type="term" value="F:histone binding"/>
    <property type="evidence" value="ECO:0007669"/>
    <property type="project" value="TreeGrafter"/>
</dbReference>